<dbReference type="InterPro" id="IPR020843">
    <property type="entry name" value="ER"/>
</dbReference>
<dbReference type="InterPro" id="IPR011032">
    <property type="entry name" value="GroES-like_sf"/>
</dbReference>
<dbReference type="SMART" id="SM00829">
    <property type="entry name" value="PKS_ER"/>
    <property type="match status" value="1"/>
</dbReference>
<reference evidence="3 4" key="2">
    <citation type="submission" date="2015-05" db="EMBL/GenBank/DDBJ databases">
        <title>Distinctive expansion of gene families associated with plant cell wall degradation and secondary metabolism in the genomes of grapevine trunk pathogens.</title>
        <authorList>
            <person name="Lawrence D.P."/>
            <person name="Travadon R."/>
            <person name="Rolshausen P.E."/>
            <person name="Baumgartner K."/>
        </authorList>
    </citation>
    <scope>NUCLEOTIDE SEQUENCE [LARGE SCALE GENOMIC DNA]</scope>
    <source>
        <strain evidence="3">DS831</strain>
    </source>
</reference>
<protein>
    <submittedName>
        <fullName evidence="3">Putative alcohol dehydrogenase</fullName>
    </submittedName>
</protein>
<dbReference type="Pfam" id="PF08240">
    <property type="entry name" value="ADH_N"/>
    <property type="match status" value="1"/>
</dbReference>
<dbReference type="Gene3D" id="3.90.180.10">
    <property type="entry name" value="Medium-chain alcohol dehydrogenases, catalytic domain"/>
    <property type="match status" value="1"/>
</dbReference>
<feature type="domain" description="Enoyl reductase (ER)" evidence="2">
    <location>
        <begin position="55"/>
        <end position="389"/>
    </location>
</feature>
<dbReference type="Proteomes" id="UP000034182">
    <property type="component" value="Unassembled WGS sequence"/>
</dbReference>
<evidence type="ECO:0000256" key="1">
    <source>
        <dbReference type="SAM" id="MobiDB-lite"/>
    </source>
</evidence>
<dbReference type="PANTHER" id="PTHR45033">
    <property type="match status" value="1"/>
</dbReference>
<dbReference type="Pfam" id="PF00107">
    <property type="entry name" value="ADH_zinc_N"/>
    <property type="match status" value="1"/>
</dbReference>
<dbReference type="SUPFAM" id="SSF51735">
    <property type="entry name" value="NAD(P)-binding Rossmann-fold domains"/>
    <property type="match status" value="1"/>
</dbReference>
<dbReference type="InterPro" id="IPR013154">
    <property type="entry name" value="ADH-like_N"/>
</dbReference>
<dbReference type="InterPro" id="IPR036291">
    <property type="entry name" value="NAD(P)-bd_dom_sf"/>
</dbReference>
<dbReference type="EMBL" id="LAQI01000114">
    <property type="protein sequence ID" value="KKY19153.1"/>
    <property type="molecule type" value="Genomic_DNA"/>
</dbReference>
<dbReference type="AlphaFoldDB" id="A0A0G2G5V1"/>
<accession>A0A0G2G5V1</accession>
<dbReference type="InterPro" id="IPR013149">
    <property type="entry name" value="ADH-like_C"/>
</dbReference>
<dbReference type="GO" id="GO:0016491">
    <property type="term" value="F:oxidoreductase activity"/>
    <property type="evidence" value="ECO:0007669"/>
    <property type="project" value="InterPro"/>
</dbReference>
<proteinExistence type="predicted"/>
<dbReference type="PANTHER" id="PTHR45033:SF2">
    <property type="entry name" value="ZINC-TYPE ALCOHOL DEHYDROGENASE-LIKE PROTEIN C1773.06C"/>
    <property type="match status" value="1"/>
</dbReference>
<reference evidence="3 4" key="1">
    <citation type="submission" date="2015-03" db="EMBL/GenBank/DDBJ databases">
        <authorList>
            <person name="Morales-Cruz A."/>
            <person name="Amrine K.C."/>
            <person name="Cantu D."/>
        </authorList>
    </citation>
    <scope>NUCLEOTIDE SEQUENCE [LARGE SCALE GENOMIC DNA]</scope>
    <source>
        <strain evidence="3">DS831</strain>
    </source>
</reference>
<organism evidence="3 4">
    <name type="scientific">Diplodia seriata</name>
    <dbReference type="NCBI Taxonomy" id="420778"/>
    <lineage>
        <taxon>Eukaryota</taxon>
        <taxon>Fungi</taxon>
        <taxon>Dikarya</taxon>
        <taxon>Ascomycota</taxon>
        <taxon>Pezizomycotina</taxon>
        <taxon>Dothideomycetes</taxon>
        <taxon>Dothideomycetes incertae sedis</taxon>
        <taxon>Botryosphaeriales</taxon>
        <taxon>Botryosphaeriaceae</taxon>
        <taxon>Diplodia</taxon>
    </lineage>
</organism>
<dbReference type="SUPFAM" id="SSF50129">
    <property type="entry name" value="GroES-like"/>
    <property type="match status" value="1"/>
</dbReference>
<gene>
    <name evidence="3" type="ORF">UCDDS831_g05568</name>
</gene>
<dbReference type="InterPro" id="IPR052711">
    <property type="entry name" value="Zinc_ADH-like"/>
</dbReference>
<dbReference type="Gene3D" id="3.40.50.720">
    <property type="entry name" value="NAD(P)-binding Rossmann-like Domain"/>
    <property type="match status" value="1"/>
</dbReference>
<evidence type="ECO:0000313" key="3">
    <source>
        <dbReference type="EMBL" id="KKY19153.1"/>
    </source>
</evidence>
<dbReference type="CDD" id="cd08276">
    <property type="entry name" value="MDR7"/>
    <property type="match status" value="1"/>
</dbReference>
<evidence type="ECO:0000259" key="2">
    <source>
        <dbReference type="SMART" id="SM00829"/>
    </source>
</evidence>
<feature type="compositionally biased region" description="Polar residues" evidence="1">
    <location>
        <begin position="1"/>
        <end position="11"/>
    </location>
</feature>
<evidence type="ECO:0000313" key="4">
    <source>
        <dbReference type="Proteomes" id="UP000034182"/>
    </source>
</evidence>
<name>A0A0G2G5V1_9PEZI</name>
<feature type="region of interest" description="Disordered" evidence="1">
    <location>
        <begin position="1"/>
        <end position="41"/>
    </location>
</feature>
<sequence length="395" mass="41008">MAPPSATTSVGHSAYIPSGNGSTAPANARKDGAAATPPPSIPKTMRRWVVRDFTGPDGLELEEVPMPELGPNDVLVKLSAASLNYRDLVIARGAYPWPLASPTIPCSDGAGTVAAVGSAVSSFRPGDAVATVMNGEHAAGQFDPRKHLQHVLGAGPMAGTLAEWAVFPAAYLIAAPANLGMLAAGTLACAGVTAWDALFGLEGKAPRPGDWVLTMGSGGVSCFAVQFAKAAGAKVIATTSSEAKAQRLRALGADHVLNYRETPDWGAAAAALTPDGGAGVDLVVEVGGATTLKQSLAAVKPGGVVSLVGFRGGAADQTEEEPRLLDMFFRFCVMRTSFVGPRTQYEAMNRVIEALDVQPVVDERVFGFEEAREAFRYMEGQGHFGKVCVRIGESE</sequence>
<comment type="caution">
    <text evidence="3">The sequence shown here is derived from an EMBL/GenBank/DDBJ whole genome shotgun (WGS) entry which is preliminary data.</text>
</comment>